<dbReference type="OrthoDB" id="30826at2759"/>
<dbReference type="GO" id="GO:0042162">
    <property type="term" value="F:telomeric DNA binding"/>
    <property type="evidence" value="ECO:0007669"/>
    <property type="project" value="InterPro"/>
</dbReference>
<dbReference type="EMBL" id="FN649750">
    <property type="protein sequence ID" value="CBJ26499.1"/>
    <property type="molecule type" value="Genomic_DNA"/>
</dbReference>
<keyword evidence="6 13" id="KW-0347">Helicase</keyword>
<evidence type="ECO:0000256" key="11">
    <source>
        <dbReference type="ARBA" id="ARBA00023242"/>
    </source>
</evidence>
<evidence type="ECO:0000256" key="6">
    <source>
        <dbReference type="ARBA" id="ARBA00022806"/>
    </source>
</evidence>
<dbReference type="InParanoid" id="D7FY60"/>
<dbReference type="SUPFAM" id="SSF100939">
    <property type="entry name" value="SPOC domain-like"/>
    <property type="match status" value="1"/>
</dbReference>
<comment type="subcellular location">
    <subcellularLocation>
        <location evidence="1">Nucleus</location>
    </subcellularLocation>
</comment>
<dbReference type="Proteomes" id="UP000002630">
    <property type="component" value="Linkage Group LG25"/>
</dbReference>
<keyword evidence="11" id="KW-0539">Nucleus</keyword>
<protein>
    <submittedName>
        <fullName evidence="13">Ku P80 DNA helicase, putative</fullName>
    </submittedName>
</protein>
<evidence type="ECO:0000256" key="7">
    <source>
        <dbReference type="ARBA" id="ARBA00022840"/>
    </source>
</evidence>
<keyword evidence="14" id="KW-1185">Reference proteome</keyword>
<reference evidence="13 14" key="1">
    <citation type="journal article" date="2010" name="Nature">
        <title>The Ectocarpus genome and the independent evolution of multicellularity in brown algae.</title>
        <authorList>
            <person name="Cock J.M."/>
            <person name="Sterck L."/>
            <person name="Rouze P."/>
            <person name="Scornet D."/>
            <person name="Allen A.E."/>
            <person name="Amoutzias G."/>
            <person name="Anthouard V."/>
            <person name="Artiguenave F."/>
            <person name="Aury J.M."/>
            <person name="Badger J.H."/>
            <person name="Beszteri B."/>
            <person name="Billiau K."/>
            <person name="Bonnet E."/>
            <person name="Bothwell J.H."/>
            <person name="Bowler C."/>
            <person name="Boyen C."/>
            <person name="Brownlee C."/>
            <person name="Carrano C.J."/>
            <person name="Charrier B."/>
            <person name="Cho G.Y."/>
            <person name="Coelho S.M."/>
            <person name="Collen J."/>
            <person name="Corre E."/>
            <person name="Da Silva C."/>
            <person name="Delage L."/>
            <person name="Delaroque N."/>
            <person name="Dittami S.M."/>
            <person name="Doulbeau S."/>
            <person name="Elias M."/>
            <person name="Farnham G."/>
            <person name="Gachon C.M."/>
            <person name="Gschloessl B."/>
            <person name="Heesch S."/>
            <person name="Jabbari K."/>
            <person name="Jubin C."/>
            <person name="Kawai H."/>
            <person name="Kimura K."/>
            <person name="Kloareg B."/>
            <person name="Kupper F.C."/>
            <person name="Lang D."/>
            <person name="Le Bail A."/>
            <person name="Leblanc C."/>
            <person name="Lerouge P."/>
            <person name="Lohr M."/>
            <person name="Lopez P.J."/>
            <person name="Martens C."/>
            <person name="Maumus F."/>
            <person name="Michel G."/>
            <person name="Miranda-Saavedra D."/>
            <person name="Morales J."/>
            <person name="Moreau H."/>
            <person name="Motomura T."/>
            <person name="Nagasato C."/>
            <person name="Napoli C.A."/>
            <person name="Nelson D.R."/>
            <person name="Nyvall-Collen P."/>
            <person name="Peters A.F."/>
            <person name="Pommier C."/>
            <person name="Potin P."/>
            <person name="Poulain J."/>
            <person name="Quesneville H."/>
            <person name="Read B."/>
            <person name="Rensing S.A."/>
            <person name="Ritter A."/>
            <person name="Rousvoal S."/>
            <person name="Samanta M."/>
            <person name="Samson G."/>
            <person name="Schroeder D.C."/>
            <person name="Segurens B."/>
            <person name="Strittmatter M."/>
            <person name="Tonon T."/>
            <person name="Tregear J.W."/>
            <person name="Valentin K."/>
            <person name="von Dassow P."/>
            <person name="Yamagishi T."/>
            <person name="Van de Peer Y."/>
            <person name="Wincker P."/>
        </authorList>
    </citation>
    <scope>NUCLEOTIDE SEQUENCE [LARGE SCALE GENOMIC DNA]</scope>
    <source>
        <strain evidence="14">Ec32 / CCAP1310/4</strain>
    </source>
</reference>
<keyword evidence="9" id="KW-0233">DNA recombination</keyword>
<dbReference type="Gene3D" id="2.40.290.10">
    <property type="match status" value="1"/>
</dbReference>
<evidence type="ECO:0000256" key="3">
    <source>
        <dbReference type="ARBA" id="ARBA00022741"/>
    </source>
</evidence>
<keyword evidence="3" id="KW-0547">Nucleotide-binding</keyword>
<accession>D7FY60</accession>
<evidence type="ECO:0000256" key="8">
    <source>
        <dbReference type="ARBA" id="ARBA00023125"/>
    </source>
</evidence>
<dbReference type="CDD" id="cd00873">
    <property type="entry name" value="KU80"/>
    <property type="match status" value="1"/>
</dbReference>
<proteinExistence type="inferred from homology"/>
<dbReference type="GO" id="GO:0003684">
    <property type="term" value="F:damaged DNA binding"/>
    <property type="evidence" value="ECO:0007669"/>
    <property type="project" value="InterPro"/>
</dbReference>
<organism evidence="13 14">
    <name type="scientific">Ectocarpus siliculosus</name>
    <name type="common">Brown alga</name>
    <name type="synonym">Conferva siliculosa</name>
    <dbReference type="NCBI Taxonomy" id="2880"/>
    <lineage>
        <taxon>Eukaryota</taxon>
        <taxon>Sar</taxon>
        <taxon>Stramenopiles</taxon>
        <taxon>Ochrophyta</taxon>
        <taxon>PX clade</taxon>
        <taxon>Phaeophyceae</taxon>
        <taxon>Ectocarpales</taxon>
        <taxon>Ectocarpaceae</taxon>
        <taxon>Ectocarpus</taxon>
    </lineage>
</organism>
<dbReference type="GO" id="GO:0016787">
    <property type="term" value="F:hydrolase activity"/>
    <property type="evidence" value="ECO:0007669"/>
    <property type="project" value="UniProtKB-KW"/>
</dbReference>
<dbReference type="SUPFAM" id="SSF53300">
    <property type="entry name" value="vWA-like"/>
    <property type="match status" value="1"/>
</dbReference>
<gene>
    <name evidence="13" type="ORF">Esi_0034_0046</name>
</gene>
<dbReference type="InterPro" id="IPR006164">
    <property type="entry name" value="DNA_bd_Ku70/Ku80"/>
</dbReference>
<dbReference type="STRING" id="2880.D7FY60"/>
<evidence type="ECO:0000256" key="5">
    <source>
        <dbReference type="ARBA" id="ARBA00022801"/>
    </source>
</evidence>
<dbReference type="InterPro" id="IPR024193">
    <property type="entry name" value="Ku80"/>
</dbReference>
<evidence type="ECO:0000313" key="13">
    <source>
        <dbReference type="EMBL" id="CBJ26499.1"/>
    </source>
</evidence>
<dbReference type="InterPro" id="IPR036465">
    <property type="entry name" value="vWFA_dom_sf"/>
</dbReference>
<evidence type="ECO:0000256" key="10">
    <source>
        <dbReference type="ARBA" id="ARBA00023204"/>
    </source>
</evidence>
<feature type="domain" description="Ku" evidence="12">
    <location>
        <begin position="265"/>
        <end position="405"/>
    </location>
</feature>
<dbReference type="OMA" id="RNDSIHY"/>
<dbReference type="GO" id="GO:0004386">
    <property type="term" value="F:helicase activity"/>
    <property type="evidence" value="ECO:0007669"/>
    <property type="project" value="UniProtKB-KW"/>
</dbReference>
<evidence type="ECO:0000256" key="4">
    <source>
        <dbReference type="ARBA" id="ARBA00022763"/>
    </source>
</evidence>
<evidence type="ECO:0000256" key="1">
    <source>
        <dbReference type="ARBA" id="ARBA00004123"/>
    </source>
</evidence>
<dbReference type="Gene3D" id="1.10.1600.10">
    <property type="match status" value="1"/>
</dbReference>
<keyword evidence="5" id="KW-0378">Hydrolase</keyword>
<keyword evidence="7" id="KW-0067">ATP-binding</keyword>
<evidence type="ECO:0000259" key="12">
    <source>
        <dbReference type="SMART" id="SM00559"/>
    </source>
</evidence>
<comment type="similarity">
    <text evidence="2">Belongs to the ku80 family.</text>
</comment>
<dbReference type="GO" id="GO:0043564">
    <property type="term" value="C:Ku70:Ku80 complex"/>
    <property type="evidence" value="ECO:0007669"/>
    <property type="project" value="InterPro"/>
</dbReference>
<dbReference type="EMBL" id="FN648531">
    <property type="protein sequence ID" value="CBJ26499.1"/>
    <property type="molecule type" value="Genomic_DNA"/>
</dbReference>
<dbReference type="InterPro" id="IPR016194">
    <property type="entry name" value="SPOC-like_C_dom_sf"/>
</dbReference>
<dbReference type="AlphaFoldDB" id="D7FY60"/>
<dbReference type="PANTHER" id="PTHR12604:SF4">
    <property type="entry name" value="X-RAY REPAIR CROSS-COMPLEMENTING PROTEIN 5"/>
    <property type="match status" value="1"/>
</dbReference>
<dbReference type="PANTHER" id="PTHR12604">
    <property type="entry name" value="KU AUTOANTIGEN DNA HELICASE"/>
    <property type="match status" value="1"/>
</dbReference>
<dbReference type="GO" id="GO:0005524">
    <property type="term" value="F:ATP binding"/>
    <property type="evidence" value="ECO:0007669"/>
    <property type="project" value="UniProtKB-KW"/>
</dbReference>
<dbReference type="GO" id="GO:0006310">
    <property type="term" value="P:DNA recombination"/>
    <property type="evidence" value="ECO:0007669"/>
    <property type="project" value="UniProtKB-KW"/>
</dbReference>
<dbReference type="Gene3D" id="3.40.50.410">
    <property type="entry name" value="von Willebrand factor, type A domain"/>
    <property type="match status" value="1"/>
</dbReference>
<sequence>MGGHMELARRAVRVLMVQKMLQSKQHEVGVVLFGLPEAETANQLNEAETSDYLGVKEYCLLDKGSVAVLRKVEAMNVPDSGEPATGDLLDAMVVGMHMIRSRTLKKKYIRHVYLLTDAATPVAEVSQLGDIVGMYTDPTMECRLHFIGFGHGAPAEEGGGTVKEQNEKMLASVAAATRGTVVPAQTVVDLMGESTIKTTNPVLSKVDLSLGTNLTLHCRFFKKTDTGLKESLKKESIASYDPAGGSGSDGKVRVDKTYRDPEMPEVEVDFEHQVKGFRYGQDYIPVNSVDEGSLKLPDEPPSLKVLGFTPSSSVERHFYMDDTFVLLSEPGSGQAAGAISSLSSAMRNLDQVAVARFVRRKSGEPWLGILIPDSTGVVPTERLLFQKIPFIEDVRAFNFPSLAKPPPSRTPSDEQKRVSASLVEAMMIPELDGNMQGGVRGGLVLDPVRQGINGAKVARAMDPECELPDVNPSVRAALAPEPQLLDRAKSVLEVPL</sequence>
<evidence type="ECO:0000256" key="9">
    <source>
        <dbReference type="ARBA" id="ARBA00023172"/>
    </source>
</evidence>
<keyword evidence="8" id="KW-0238">DNA-binding</keyword>
<evidence type="ECO:0000313" key="14">
    <source>
        <dbReference type="Proteomes" id="UP000002630"/>
    </source>
</evidence>
<keyword evidence="4" id="KW-0227">DNA damage</keyword>
<dbReference type="GO" id="GO:0003690">
    <property type="term" value="F:double-stranded DNA binding"/>
    <property type="evidence" value="ECO:0007669"/>
    <property type="project" value="TreeGrafter"/>
</dbReference>
<dbReference type="SMART" id="SM00559">
    <property type="entry name" value="Ku78"/>
    <property type="match status" value="1"/>
</dbReference>
<dbReference type="Pfam" id="PF02735">
    <property type="entry name" value="Ku"/>
    <property type="match status" value="1"/>
</dbReference>
<evidence type="ECO:0000256" key="2">
    <source>
        <dbReference type="ARBA" id="ARBA00007726"/>
    </source>
</evidence>
<keyword evidence="10" id="KW-0234">DNA repair</keyword>
<dbReference type="eggNOG" id="KOG2326">
    <property type="taxonomic scope" value="Eukaryota"/>
</dbReference>
<dbReference type="GO" id="GO:0000723">
    <property type="term" value="P:telomere maintenance"/>
    <property type="evidence" value="ECO:0007669"/>
    <property type="project" value="InterPro"/>
</dbReference>
<name>D7FY60_ECTSI</name>
<dbReference type="GO" id="GO:0006303">
    <property type="term" value="P:double-strand break repair via nonhomologous end joining"/>
    <property type="evidence" value="ECO:0007669"/>
    <property type="project" value="InterPro"/>
</dbReference>